<dbReference type="Pfam" id="PF08238">
    <property type="entry name" value="Sel1"/>
    <property type="match status" value="3"/>
</dbReference>
<reference evidence="2" key="1">
    <citation type="submission" date="2022-01" db="EMBL/GenBank/DDBJ databases">
        <title>Comparative genomics reveals a dynamic genome evolution in the ectomycorrhizal milk-cap (Lactarius) mushrooms.</title>
        <authorList>
            <consortium name="DOE Joint Genome Institute"/>
            <person name="Lebreton A."/>
            <person name="Tang N."/>
            <person name="Kuo A."/>
            <person name="LaButti K."/>
            <person name="Drula E."/>
            <person name="Barry K."/>
            <person name="Clum A."/>
            <person name="Lipzen A."/>
            <person name="Mousain D."/>
            <person name="Ng V."/>
            <person name="Wang R."/>
            <person name="Wang X."/>
            <person name="Dai Y."/>
            <person name="Henrissat B."/>
            <person name="Grigoriev I.V."/>
            <person name="Guerin-Laguette A."/>
            <person name="Yu F."/>
            <person name="Martin F.M."/>
        </authorList>
    </citation>
    <scope>NUCLEOTIDE SEQUENCE</scope>
    <source>
        <strain evidence="2">QP</strain>
    </source>
</reference>
<dbReference type="Proteomes" id="UP001201163">
    <property type="component" value="Unassembled WGS sequence"/>
</dbReference>
<accession>A0AAD4LB56</accession>
<protein>
    <recommendedName>
        <fullName evidence="4">HCP-like protein</fullName>
    </recommendedName>
</protein>
<dbReference type="InterPro" id="IPR006597">
    <property type="entry name" value="Sel1-like"/>
</dbReference>
<dbReference type="InterPro" id="IPR011990">
    <property type="entry name" value="TPR-like_helical_dom_sf"/>
</dbReference>
<sequence>MSDYVVPSFESLQVHSPLESLVRKTSSRRRPNITPTPLSQDGMDRYPPVPVLDAPPKHNTGLPPPSPLLHTRFRASIATQSSSNTHGRTRSHMSNGSQDIPYDDDISEMDEAVYDYEYEQGSALSSPTTGSRLLAGRTPSAVPRNVNFSRPVKPGGASEEAKRQVLARNAFRLYSAYSYYQLDSPSPSPTTDTLQVPPSPYAPPPHTPPPRTPSPLNSAPAPKGNPEQLVLADQLLQEGIQHHEANRLKEAAAAFERSAKTPGGSGVGMLMWGLTLRHGWGCPKDEVLGFSWLRRAAEAAVGDLEHARTGIDASAVRGELVLAIYEVGQCFFQGWGVKKDQKMAVSYFQVAAKLGDVDAQQELAFCYANGRGCKKDRKEAAKWYRAAVAQGASDVGLAWIHKEKFQ</sequence>
<feature type="compositionally biased region" description="Polar residues" evidence="1">
    <location>
        <begin position="79"/>
        <end position="98"/>
    </location>
</feature>
<evidence type="ECO:0000256" key="1">
    <source>
        <dbReference type="SAM" id="MobiDB-lite"/>
    </source>
</evidence>
<dbReference type="Gene3D" id="1.25.40.10">
    <property type="entry name" value="Tetratricopeptide repeat domain"/>
    <property type="match status" value="1"/>
</dbReference>
<dbReference type="SMART" id="SM00671">
    <property type="entry name" value="SEL1"/>
    <property type="match status" value="3"/>
</dbReference>
<dbReference type="EMBL" id="JAKELL010000114">
    <property type="protein sequence ID" value="KAH8981546.1"/>
    <property type="molecule type" value="Genomic_DNA"/>
</dbReference>
<feature type="region of interest" description="Disordered" evidence="1">
    <location>
        <begin position="182"/>
        <end position="226"/>
    </location>
</feature>
<dbReference type="SUPFAM" id="SSF81901">
    <property type="entry name" value="HCP-like"/>
    <property type="match status" value="1"/>
</dbReference>
<feature type="compositionally biased region" description="Polar residues" evidence="1">
    <location>
        <begin position="122"/>
        <end position="131"/>
    </location>
</feature>
<evidence type="ECO:0000313" key="2">
    <source>
        <dbReference type="EMBL" id="KAH8981546.1"/>
    </source>
</evidence>
<proteinExistence type="predicted"/>
<dbReference type="GO" id="GO:0032153">
    <property type="term" value="C:cell division site"/>
    <property type="evidence" value="ECO:0007669"/>
    <property type="project" value="TreeGrafter"/>
</dbReference>
<name>A0AAD4LB56_9AGAM</name>
<dbReference type="GO" id="GO:0010972">
    <property type="term" value="P:negative regulation of G2/M transition of mitotic cell cycle"/>
    <property type="evidence" value="ECO:0007669"/>
    <property type="project" value="TreeGrafter"/>
</dbReference>
<dbReference type="InterPro" id="IPR052945">
    <property type="entry name" value="Mitotic_Regulator"/>
</dbReference>
<gene>
    <name evidence="2" type="ORF">EDB92DRAFT_1970070</name>
</gene>
<dbReference type="PANTHER" id="PTHR43628:SF1">
    <property type="entry name" value="CHITIN SYNTHASE REGULATORY FACTOR 2-RELATED"/>
    <property type="match status" value="1"/>
</dbReference>
<keyword evidence="3" id="KW-1185">Reference proteome</keyword>
<organism evidence="2 3">
    <name type="scientific">Lactarius akahatsu</name>
    <dbReference type="NCBI Taxonomy" id="416441"/>
    <lineage>
        <taxon>Eukaryota</taxon>
        <taxon>Fungi</taxon>
        <taxon>Dikarya</taxon>
        <taxon>Basidiomycota</taxon>
        <taxon>Agaricomycotina</taxon>
        <taxon>Agaricomycetes</taxon>
        <taxon>Russulales</taxon>
        <taxon>Russulaceae</taxon>
        <taxon>Lactarius</taxon>
    </lineage>
</organism>
<comment type="caution">
    <text evidence="2">The sequence shown here is derived from an EMBL/GenBank/DDBJ whole genome shotgun (WGS) entry which is preliminary data.</text>
</comment>
<feature type="region of interest" description="Disordered" evidence="1">
    <location>
        <begin position="15"/>
        <end position="67"/>
    </location>
</feature>
<dbReference type="PANTHER" id="PTHR43628">
    <property type="entry name" value="ACTIVATOR OF C KINASE PROTEIN 1-RELATED"/>
    <property type="match status" value="1"/>
</dbReference>
<evidence type="ECO:0000313" key="3">
    <source>
        <dbReference type="Proteomes" id="UP001201163"/>
    </source>
</evidence>
<feature type="region of interest" description="Disordered" evidence="1">
    <location>
        <begin position="121"/>
        <end position="162"/>
    </location>
</feature>
<feature type="region of interest" description="Disordered" evidence="1">
    <location>
        <begin position="79"/>
        <end position="103"/>
    </location>
</feature>
<evidence type="ECO:0008006" key="4">
    <source>
        <dbReference type="Google" id="ProtNLM"/>
    </source>
</evidence>
<feature type="compositionally biased region" description="Pro residues" evidence="1">
    <location>
        <begin position="197"/>
        <end position="213"/>
    </location>
</feature>
<feature type="compositionally biased region" description="Polar residues" evidence="1">
    <location>
        <begin position="182"/>
        <end position="196"/>
    </location>
</feature>
<dbReference type="AlphaFoldDB" id="A0AAD4LB56"/>